<feature type="transmembrane region" description="Helical" evidence="6">
    <location>
        <begin position="89"/>
        <end position="107"/>
    </location>
</feature>
<dbReference type="InterPro" id="IPR052714">
    <property type="entry name" value="MFS_Exporter"/>
</dbReference>
<feature type="transmembrane region" description="Helical" evidence="6">
    <location>
        <begin position="178"/>
        <end position="197"/>
    </location>
</feature>
<evidence type="ECO:0000256" key="3">
    <source>
        <dbReference type="ARBA" id="ARBA00022692"/>
    </source>
</evidence>
<evidence type="ECO:0000256" key="5">
    <source>
        <dbReference type="ARBA" id="ARBA00023136"/>
    </source>
</evidence>
<feature type="transmembrane region" description="Helical" evidence="6">
    <location>
        <begin position="113"/>
        <end position="135"/>
    </location>
</feature>
<evidence type="ECO:0000259" key="7">
    <source>
        <dbReference type="PROSITE" id="PS50850"/>
    </source>
</evidence>
<dbReference type="PANTHER" id="PTHR23531:SF1">
    <property type="entry name" value="QUINOLENE RESISTANCE PROTEIN NORA"/>
    <property type="match status" value="1"/>
</dbReference>
<feature type="transmembrane region" description="Helical" evidence="6">
    <location>
        <begin position="50"/>
        <end position="69"/>
    </location>
</feature>
<evidence type="ECO:0000256" key="2">
    <source>
        <dbReference type="ARBA" id="ARBA00022448"/>
    </source>
</evidence>
<dbReference type="GO" id="GO:0022857">
    <property type="term" value="F:transmembrane transporter activity"/>
    <property type="evidence" value="ECO:0007669"/>
    <property type="project" value="InterPro"/>
</dbReference>
<feature type="transmembrane region" description="Helical" evidence="6">
    <location>
        <begin position="12"/>
        <end position="30"/>
    </location>
</feature>
<dbReference type="GO" id="GO:0005886">
    <property type="term" value="C:plasma membrane"/>
    <property type="evidence" value="ECO:0007669"/>
    <property type="project" value="UniProtKB-SubCell"/>
</dbReference>
<comment type="caution">
    <text evidence="8">The sequence shown here is derived from an EMBL/GenBank/DDBJ whole genome shotgun (WGS) entry which is preliminary data.</text>
</comment>
<keyword evidence="4 6" id="KW-1133">Transmembrane helix</keyword>
<name>A0A9D1JVW8_9FIRM</name>
<evidence type="ECO:0000313" key="8">
    <source>
        <dbReference type="EMBL" id="HIS66684.1"/>
    </source>
</evidence>
<dbReference type="PROSITE" id="PS50850">
    <property type="entry name" value="MFS"/>
    <property type="match status" value="1"/>
</dbReference>
<dbReference type="SUPFAM" id="SSF103473">
    <property type="entry name" value="MFS general substrate transporter"/>
    <property type="match status" value="1"/>
</dbReference>
<gene>
    <name evidence="8" type="ORF">IAC18_03875</name>
</gene>
<feature type="domain" description="Major facilitator superfamily (MFS) profile" evidence="7">
    <location>
        <begin position="14"/>
        <end position="408"/>
    </location>
</feature>
<evidence type="ECO:0000256" key="1">
    <source>
        <dbReference type="ARBA" id="ARBA00004651"/>
    </source>
</evidence>
<sequence length="417" mass="45266">MSKFSWREVGSGFKTIVSRNALLIMGFYTLNMYSTYFKNGFRSLAVLNEVGLSATILGMLTSFFLIIGLVTRTPAGTLVDRRQDKVKGILIVASVLKAISCLMYTYLNNEVGMWISFFFDGVVWSFVGVASPALLAKSVDKKAMGSAYAIFEGGMTVITASARPLGAELFNRFGASLVPAWIAFGIQIVSVVLVLAMDGSKFQKNVNEIQEKVAEKSVEKKHSKRRSFLGLSMVALPLALLNGAQYIMYNMDANFMPDFANSLGLDYLGPATLGGTIFGVLSIVVGFVCDFMNPAVLIVVSFAGQAVAPFLLATAHEQGAFSTAIMIYFITRYYTMPLKIMAMKRAPASEQGAVSGTILFGQDLFSIVATTLCGAMIDNIGYSSTFYFLAALGAALLVIFIVYAVRDNARTKRERLS</sequence>
<proteinExistence type="predicted"/>
<keyword evidence="3 6" id="KW-0812">Transmembrane</keyword>
<dbReference type="InterPro" id="IPR036259">
    <property type="entry name" value="MFS_trans_sf"/>
</dbReference>
<evidence type="ECO:0000256" key="6">
    <source>
        <dbReference type="SAM" id="Phobius"/>
    </source>
</evidence>
<protein>
    <submittedName>
        <fullName evidence="8">MFS transporter</fullName>
    </submittedName>
</protein>
<comment type="subcellular location">
    <subcellularLocation>
        <location evidence="1">Cell membrane</location>
        <topology evidence="1">Multi-pass membrane protein</topology>
    </subcellularLocation>
</comment>
<dbReference type="InterPro" id="IPR020846">
    <property type="entry name" value="MFS_dom"/>
</dbReference>
<evidence type="ECO:0000313" key="9">
    <source>
        <dbReference type="Proteomes" id="UP000824001"/>
    </source>
</evidence>
<dbReference type="AlphaFoldDB" id="A0A9D1JVW8"/>
<keyword evidence="5 6" id="KW-0472">Membrane</keyword>
<dbReference type="Pfam" id="PF07690">
    <property type="entry name" value="MFS_1"/>
    <property type="match status" value="1"/>
</dbReference>
<feature type="transmembrane region" description="Helical" evidence="6">
    <location>
        <begin position="267"/>
        <end position="288"/>
    </location>
</feature>
<keyword evidence="2" id="KW-0813">Transport</keyword>
<dbReference type="Proteomes" id="UP000824001">
    <property type="component" value="Unassembled WGS sequence"/>
</dbReference>
<dbReference type="InterPro" id="IPR011701">
    <property type="entry name" value="MFS"/>
</dbReference>
<feature type="transmembrane region" description="Helical" evidence="6">
    <location>
        <begin position="295"/>
        <end position="313"/>
    </location>
</feature>
<evidence type="ECO:0000256" key="4">
    <source>
        <dbReference type="ARBA" id="ARBA00022989"/>
    </source>
</evidence>
<dbReference type="Gene3D" id="1.20.1250.20">
    <property type="entry name" value="MFS general substrate transporter like domains"/>
    <property type="match status" value="1"/>
</dbReference>
<dbReference type="PANTHER" id="PTHR23531">
    <property type="entry name" value="QUINOLENE RESISTANCE PROTEIN NORA"/>
    <property type="match status" value="1"/>
</dbReference>
<feature type="transmembrane region" description="Helical" evidence="6">
    <location>
        <begin position="319"/>
        <end position="335"/>
    </location>
</feature>
<feature type="transmembrane region" description="Helical" evidence="6">
    <location>
        <begin position="228"/>
        <end position="247"/>
    </location>
</feature>
<accession>A0A9D1JVW8</accession>
<reference evidence="8" key="1">
    <citation type="submission" date="2020-10" db="EMBL/GenBank/DDBJ databases">
        <authorList>
            <person name="Gilroy R."/>
        </authorList>
    </citation>
    <scope>NUCLEOTIDE SEQUENCE</scope>
    <source>
        <strain evidence="8">ChiHjej10B9-9673</strain>
    </source>
</reference>
<feature type="transmembrane region" description="Helical" evidence="6">
    <location>
        <begin position="386"/>
        <end position="405"/>
    </location>
</feature>
<feature type="transmembrane region" description="Helical" evidence="6">
    <location>
        <begin position="356"/>
        <end position="380"/>
    </location>
</feature>
<organism evidence="8 9">
    <name type="scientific">Candidatus Scatomorpha merdipullorum</name>
    <dbReference type="NCBI Taxonomy" id="2840927"/>
    <lineage>
        <taxon>Bacteria</taxon>
        <taxon>Bacillati</taxon>
        <taxon>Bacillota</taxon>
        <taxon>Clostridia</taxon>
        <taxon>Eubacteriales</taxon>
        <taxon>Candidatus Scatomorpha</taxon>
    </lineage>
</organism>
<dbReference type="EMBL" id="DVJK01000108">
    <property type="protein sequence ID" value="HIS66684.1"/>
    <property type="molecule type" value="Genomic_DNA"/>
</dbReference>
<reference evidence="8" key="2">
    <citation type="journal article" date="2021" name="PeerJ">
        <title>Extensive microbial diversity within the chicken gut microbiome revealed by metagenomics and culture.</title>
        <authorList>
            <person name="Gilroy R."/>
            <person name="Ravi A."/>
            <person name="Getino M."/>
            <person name="Pursley I."/>
            <person name="Horton D.L."/>
            <person name="Alikhan N.F."/>
            <person name="Baker D."/>
            <person name="Gharbi K."/>
            <person name="Hall N."/>
            <person name="Watson M."/>
            <person name="Adriaenssens E.M."/>
            <person name="Foster-Nyarko E."/>
            <person name="Jarju S."/>
            <person name="Secka A."/>
            <person name="Antonio M."/>
            <person name="Oren A."/>
            <person name="Chaudhuri R.R."/>
            <person name="La Ragione R."/>
            <person name="Hildebrand F."/>
            <person name="Pallen M.J."/>
        </authorList>
    </citation>
    <scope>NUCLEOTIDE SEQUENCE</scope>
    <source>
        <strain evidence="8">ChiHjej10B9-9673</strain>
    </source>
</reference>